<comment type="caution">
    <text evidence="1">The sequence shown here is derived from an EMBL/GenBank/DDBJ whole genome shotgun (WGS) entry which is preliminary data.</text>
</comment>
<evidence type="ECO:0000313" key="2">
    <source>
        <dbReference type="Proteomes" id="UP000284375"/>
    </source>
</evidence>
<dbReference type="Gene3D" id="3.30.710.10">
    <property type="entry name" value="Potassium Channel Kv1.1, Chain A"/>
    <property type="match status" value="1"/>
</dbReference>
<sequence>MGNTDATSAEAMPLIHLDVDGDLRLDVGEDEEVQRFKVCSRTLSRASKVFKAMLYGNFIESRPSNKEQEWVVALPEDDPVPLATVLYIVHNQFSKVPDSVTREELFNITVLTDKYDMTEVLRPWANSWIKSLASGSRPLGQKGDEALLWIAWELGHIDLFQRTLGHLQETCTLDQHNKVLDRHGTRLEDNDHVKALGILGL</sequence>
<name>A0A423VD99_CYTCH</name>
<accession>A0A423VD99</accession>
<keyword evidence="2" id="KW-1185">Reference proteome</keyword>
<dbReference type="EMBL" id="LJZO01000062">
    <property type="protein sequence ID" value="ROV88882.1"/>
    <property type="molecule type" value="Genomic_DNA"/>
</dbReference>
<reference evidence="1 2" key="1">
    <citation type="submission" date="2015-09" db="EMBL/GenBank/DDBJ databases">
        <title>Host preference determinants of Valsa canker pathogens revealed by comparative genomics.</title>
        <authorList>
            <person name="Yin Z."/>
            <person name="Huang L."/>
        </authorList>
    </citation>
    <scope>NUCLEOTIDE SEQUENCE [LARGE SCALE GENOMIC DNA]</scope>
    <source>
        <strain evidence="1 2">YSFL</strain>
    </source>
</reference>
<organism evidence="1 2">
    <name type="scientific">Cytospora chrysosperma</name>
    <name type="common">Cytospora canker fungus</name>
    <name type="synonym">Sphaeria chrysosperma</name>
    <dbReference type="NCBI Taxonomy" id="252740"/>
    <lineage>
        <taxon>Eukaryota</taxon>
        <taxon>Fungi</taxon>
        <taxon>Dikarya</taxon>
        <taxon>Ascomycota</taxon>
        <taxon>Pezizomycotina</taxon>
        <taxon>Sordariomycetes</taxon>
        <taxon>Sordariomycetidae</taxon>
        <taxon>Diaporthales</taxon>
        <taxon>Cytosporaceae</taxon>
        <taxon>Cytospora</taxon>
    </lineage>
</organism>
<dbReference type="STRING" id="252740.A0A423VD99"/>
<protein>
    <recommendedName>
        <fullName evidence="3">BTB domain-containing protein</fullName>
    </recommendedName>
</protein>
<gene>
    <name evidence="1" type="ORF">VSDG_08943</name>
</gene>
<dbReference type="InterPro" id="IPR011333">
    <property type="entry name" value="SKP1/BTB/POZ_sf"/>
</dbReference>
<dbReference type="SUPFAM" id="SSF54695">
    <property type="entry name" value="POZ domain"/>
    <property type="match status" value="1"/>
</dbReference>
<dbReference type="AlphaFoldDB" id="A0A423VD99"/>
<dbReference type="OrthoDB" id="5275938at2759"/>
<proteinExistence type="predicted"/>
<evidence type="ECO:0008006" key="3">
    <source>
        <dbReference type="Google" id="ProtNLM"/>
    </source>
</evidence>
<dbReference type="Proteomes" id="UP000284375">
    <property type="component" value="Unassembled WGS sequence"/>
</dbReference>
<evidence type="ECO:0000313" key="1">
    <source>
        <dbReference type="EMBL" id="ROV88882.1"/>
    </source>
</evidence>